<dbReference type="EMBL" id="AZHW01001110">
    <property type="protein sequence ID" value="ETW94156.1"/>
    <property type="molecule type" value="Genomic_DNA"/>
</dbReference>
<protein>
    <recommendedName>
        <fullName evidence="4">Carnitine dehydratase</fullName>
    </recommendedName>
</protein>
<comment type="caution">
    <text evidence="2">The sequence shown here is derived from an EMBL/GenBank/DDBJ whole genome shotgun (WGS) entry which is preliminary data.</text>
</comment>
<dbReference type="Proteomes" id="UP000019141">
    <property type="component" value="Unassembled WGS sequence"/>
</dbReference>
<evidence type="ECO:0000256" key="1">
    <source>
        <dbReference type="ARBA" id="ARBA00022679"/>
    </source>
</evidence>
<organism evidence="2 3">
    <name type="scientific">Entotheonella factor</name>
    <dbReference type="NCBI Taxonomy" id="1429438"/>
    <lineage>
        <taxon>Bacteria</taxon>
        <taxon>Pseudomonadati</taxon>
        <taxon>Nitrospinota/Tectimicrobiota group</taxon>
        <taxon>Candidatus Tectimicrobiota</taxon>
        <taxon>Candidatus Entotheonellia</taxon>
        <taxon>Candidatus Entotheonellales</taxon>
        <taxon>Candidatus Entotheonellaceae</taxon>
        <taxon>Candidatus Entotheonella</taxon>
    </lineage>
</organism>
<dbReference type="PANTHER" id="PTHR48207:SF3">
    <property type="entry name" value="SUCCINATE--HYDROXYMETHYLGLUTARATE COA-TRANSFERASE"/>
    <property type="match status" value="1"/>
</dbReference>
<dbReference type="InterPro" id="IPR050483">
    <property type="entry name" value="CoA-transferase_III_domain"/>
</dbReference>
<dbReference type="InterPro" id="IPR003673">
    <property type="entry name" value="CoA-Trfase_fam_III"/>
</dbReference>
<evidence type="ECO:0008006" key="4">
    <source>
        <dbReference type="Google" id="ProtNLM"/>
    </source>
</evidence>
<dbReference type="PANTHER" id="PTHR48207">
    <property type="entry name" value="SUCCINATE--HYDROXYMETHYLGLUTARATE COA-TRANSFERASE"/>
    <property type="match status" value="1"/>
</dbReference>
<dbReference type="GO" id="GO:0008410">
    <property type="term" value="F:CoA-transferase activity"/>
    <property type="evidence" value="ECO:0007669"/>
    <property type="project" value="TreeGrafter"/>
</dbReference>
<proteinExistence type="predicted"/>
<dbReference type="Gene3D" id="3.40.50.10540">
    <property type="entry name" value="Crotonobetainyl-coa:carnitine coa-transferase, domain 1"/>
    <property type="match status" value="1"/>
</dbReference>
<dbReference type="InterPro" id="IPR023606">
    <property type="entry name" value="CoA-Trfase_III_dom_1_sf"/>
</dbReference>
<dbReference type="Pfam" id="PF02515">
    <property type="entry name" value="CoA_transf_3"/>
    <property type="match status" value="1"/>
</dbReference>
<gene>
    <name evidence="2" type="ORF">ETSY1_36050</name>
</gene>
<dbReference type="HOGENOM" id="CLU_788722_0_0_7"/>
<reference evidence="2 3" key="1">
    <citation type="journal article" date="2014" name="Nature">
        <title>An environmental bacterial taxon with a large and distinct metabolic repertoire.</title>
        <authorList>
            <person name="Wilson M.C."/>
            <person name="Mori T."/>
            <person name="Ruckert C."/>
            <person name="Uria A.R."/>
            <person name="Helf M.J."/>
            <person name="Takada K."/>
            <person name="Gernert C."/>
            <person name="Steffens U.A."/>
            <person name="Heycke N."/>
            <person name="Schmitt S."/>
            <person name="Rinke C."/>
            <person name="Helfrich E.J."/>
            <person name="Brachmann A.O."/>
            <person name="Gurgui C."/>
            <person name="Wakimoto T."/>
            <person name="Kracht M."/>
            <person name="Crusemann M."/>
            <person name="Hentschel U."/>
            <person name="Abe I."/>
            <person name="Matsunaga S."/>
            <person name="Kalinowski J."/>
            <person name="Takeyama H."/>
            <person name="Piel J."/>
        </authorList>
    </citation>
    <scope>NUCLEOTIDE SEQUENCE [LARGE SCALE GENOMIC DNA]</scope>
    <source>
        <strain evidence="3">TSY1</strain>
    </source>
</reference>
<dbReference type="AlphaFoldDB" id="W4L9Z4"/>
<accession>W4L9Z4</accession>
<sequence>FNTLHNGKLAISLNPRTPEGLKLVERLITKCDAVVENFSAEVFPNWGLTWERIHELNPKIVYMSSSGFGHTGEWKGYRSFGPTAAAQSGLSLASGLPGQPPAGWGYSYLDVMGGWMGGLALIQGLLKAKQTGKGMYIDYSVTEGAMSMIGTYMLDFQVNGRRTRRPDFPPGNRSVFPALAPHNTYRCAGHDRVGQYWWIFIACETQAQFEALCTLMGQPGLALDPKFATNEARVKHEDELDAIIEHWTRARRRYDIMQKCQAAGIIAAVVQSAEDRVEYDPQLHHREMFPIINHPELGDFPYEGYPVKMSRTPAFVHGRAPALAEHNAYVYGELLGMDAAEIAGLRERGVI</sequence>
<dbReference type="InterPro" id="IPR044855">
    <property type="entry name" value="CoA-Trfase_III_dom3_sf"/>
</dbReference>
<dbReference type="SUPFAM" id="SSF89796">
    <property type="entry name" value="CoA-transferase family III (CaiB/BaiF)"/>
    <property type="match status" value="1"/>
</dbReference>
<keyword evidence="1" id="KW-0808">Transferase</keyword>
<feature type="non-terminal residue" evidence="2">
    <location>
        <position position="1"/>
    </location>
</feature>
<name>W4L9Z4_ENTF1</name>
<dbReference type="Gene3D" id="3.30.1540.10">
    <property type="entry name" value="formyl-coa transferase, domain 3"/>
    <property type="match status" value="1"/>
</dbReference>
<evidence type="ECO:0000313" key="2">
    <source>
        <dbReference type="EMBL" id="ETW94156.1"/>
    </source>
</evidence>
<dbReference type="PATRIC" id="fig|1429438.4.peg.6777"/>
<keyword evidence="3" id="KW-1185">Reference proteome</keyword>
<evidence type="ECO:0000313" key="3">
    <source>
        <dbReference type="Proteomes" id="UP000019141"/>
    </source>
</evidence>